<comment type="caution">
    <text evidence="2">The sequence shown here is derived from an EMBL/GenBank/DDBJ whole genome shotgun (WGS) entry which is preliminary data.</text>
</comment>
<sequence>MKKTDLSDGKDILRKGDTMKSVIALLISILLIFAVPLYAKTPEGDITVEAEGYGTSTKAALLQAKRSAVEEGIGVVLISQTEVKNFEVQKDVILSKAAGSIKKYSILQEEKQSDGNFHIKIQAVVSLASIKSDLTALKILLESMDKPRMMVVIKEEGGHAAETAIIDYLTGKEFQLVDASAVAALMHSEQELIKRATEGDPAAAAQIGALNGAEYSLVGKVSKGLMKSALLGDTGMKSGQANVTVKVVNCSTAAIIASKSATSAAVHVSEEIAMAQAAEKAARKLMDRELFEKIVSSFQDMINNGISLDVTIEKVKKFKMQKAVRQAIAEISDVVSVRKRSFGGGKLQLSVQFKGNADSFSETIDGAIVQGKNLSVTDVSGSRVIIQLE</sequence>
<keyword evidence="1" id="KW-0472">Membrane</keyword>
<accession>A0A8J6NS90</accession>
<dbReference type="Gene3D" id="3.40.50.10610">
    <property type="entry name" value="ABC-type transport auxiliary lipoprotein component"/>
    <property type="match status" value="1"/>
</dbReference>
<evidence type="ECO:0000313" key="3">
    <source>
        <dbReference type="Proteomes" id="UP000605201"/>
    </source>
</evidence>
<dbReference type="Proteomes" id="UP000605201">
    <property type="component" value="Unassembled WGS sequence"/>
</dbReference>
<keyword evidence="1" id="KW-1133">Transmembrane helix</keyword>
<dbReference type="EMBL" id="JACNIG010000191">
    <property type="protein sequence ID" value="MBC8431909.1"/>
    <property type="molecule type" value="Genomic_DNA"/>
</dbReference>
<name>A0A8J6NS90_9BACT</name>
<reference evidence="2 3" key="1">
    <citation type="submission" date="2020-08" db="EMBL/GenBank/DDBJ databases">
        <title>Bridging the membrane lipid divide: bacteria of the FCB group superphylum have the potential to synthesize archaeal ether lipids.</title>
        <authorList>
            <person name="Villanueva L."/>
            <person name="Von Meijenfeldt F.A.B."/>
            <person name="Westbye A.B."/>
            <person name="Yadav S."/>
            <person name="Hopmans E.C."/>
            <person name="Dutilh B.E."/>
            <person name="Sinninghe Damste J.S."/>
        </authorList>
    </citation>
    <scope>NUCLEOTIDE SEQUENCE [LARGE SCALE GENOMIC DNA]</scope>
    <source>
        <strain evidence="2">NIOZ-UU17</strain>
    </source>
</reference>
<proteinExistence type="predicted"/>
<organism evidence="2 3">
    <name type="scientific">Candidatus Desulfatibia vada</name>
    <dbReference type="NCBI Taxonomy" id="2841696"/>
    <lineage>
        <taxon>Bacteria</taxon>
        <taxon>Pseudomonadati</taxon>
        <taxon>Thermodesulfobacteriota</taxon>
        <taxon>Desulfobacteria</taxon>
        <taxon>Desulfobacterales</taxon>
        <taxon>Desulfobacterales incertae sedis</taxon>
        <taxon>Candidatus Desulfatibia</taxon>
    </lineage>
</organism>
<gene>
    <name evidence="2" type="ORF">H8D96_08305</name>
</gene>
<evidence type="ECO:0000313" key="2">
    <source>
        <dbReference type="EMBL" id="MBC8431909.1"/>
    </source>
</evidence>
<evidence type="ECO:0008006" key="4">
    <source>
        <dbReference type="Google" id="ProtNLM"/>
    </source>
</evidence>
<evidence type="ECO:0000256" key="1">
    <source>
        <dbReference type="SAM" id="Phobius"/>
    </source>
</evidence>
<dbReference type="AlphaFoldDB" id="A0A8J6NS90"/>
<protein>
    <recommendedName>
        <fullName evidence="4">Flagellar assembly protein T N-terminal domain-containing protein</fullName>
    </recommendedName>
</protein>
<keyword evidence="1" id="KW-0812">Transmembrane</keyword>
<feature type="transmembrane region" description="Helical" evidence="1">
    <location>
        <begin position="21"/>
        <end position="39"/>
    </location>
</feature>